<reference evidence="6 7" key="1">
    <citation type="submission" date="2014-08" db="EMBL/GenBank/DDBJ databases">
        <authorList>
            <person name="Bunnell A."/>
            <person name="Chain P.S."/>
            <person name="Chertkov O."/>
            <person name="Currie B.J."/>
            <person name="Daligault H.E."/>
            <person name="Davenport K.W."/>
            <person name="Davis C."/>
            <person name="Gleasner C.D."/>
            <person name="Johnson S.L."/>
            <person name="Kaestli M."/>
            <person name="Koren S."/>
            <person name="Kunde Y.A."/>
            <person name="Mayo M."/>
            <person name="McMurry K.K."/>
            <person name="Price E.P."/>
            <person name="Reitenga K.G."/>
            <person name="Robison R."/>
            <person name="Rosovitz M.J."/>
            <person name="Sarovich D.S."/>
            <person name="Teshima H."/>
        </authorList>
    </citation>
    <scope>NUCLEOTIDE SEQUENCE [LARGE SCALE GENOMIC DNA]</scope>
    <source>
        <strain evidence="6 7">MSHR44</strain>
    </source>
</reference>
<sequence length="77" mass="8563">MPRTEHMSRVRFMILAMLFIAMAINYADRATISIVGSAMQKELGINAASLGYIFSAFGWAYVIAQIPCGWLLGRFDS</sequence>
<proteinExistence type="predicted"/>
<evidence type="ECO:0000256" key="2">
    <source>
        <dbReference type="ARBA" id="ARBA00022989"/>
    </source>
</evidence>
<evidence type="ECO:0000313" key="7">
    <source>
        <dbReference type="Proteomes" id="UP000030475"/>
    </source>
</evidence>
<organism evidence="6 7">
    <name type="scientific">Burkholderia pseudomallei</name>
    <name type="common">Pseudomonas pseudomallei</name>
    <dbReference type="NCBI Taxonomy" id="28450"/>
    <lineage>
        <taxon>Bacteria</taxon>
        <taxon>Pseudomonadati</taxon>
        <taxon>Pseudomonadota</taxon>
        <taxon>Betaproteobacteria</taxon>
        <taxon>Burkholderiales</taxon>
        <taxon>Burkholderiaceae</taxon>
        <taxon>Burkholderia</taxon>
        <taxon>pseudomallei group</taxon>
    </lineage>
</organism>
<accession>A0AA40JJ07</accession>
<evidence type="ECO:0000256" key="1">
    <source>
        <dbReference type="ARBA" id="ARBA00022692"/>
    </source>
</evidence>
<evidence type="ECO:0000313" key="6">
    <source>
        <dbReference type="EMBL" id="KGX17094.1"/>
    </source>
</evidence>
<dbReference type="EMBL" id="JQIM01000007">
    <property type="protein sequence ID" value="KGX17094.1"/>
    <property type="molecule type" value="Genomic_DNA"/>
</dbReference>
<evidence type="ECO:0000259" key="5">
    <source>
        <dbReference type="PROSITE" id="PS50850"/>
    </source>
</evidence>
<dbReference type="InterPro" id="IPR036259">
    <property type="entry name" value="MFS_trans_sf"/>
</dbReference>
<name>A0AA40JJ07_BURPE</name>
<dbReference type="GO" id="GO:0022857">
    <property type="term" value="F:transmembrane transporter activity"/>
    <property type="evidence" value="ECO:0007669"/>
    <property type="project" value="InterPro"/>
</dbReference>
<dbReference type="InterPro" id="IPR011701">
    <property type="entry name" value="MFS"/>
</dbReference>
<keyword evidence="1 4" id="KW-0812">Transmembrane</keyword>
<keyword evidence="3 4" id="KW-0472">Membrane</keyword>
<feature type="transmembrane region" description="Helical" evidence="4">
    <location>
        <begin position="53"/>
        <end position="73"/>
    </location>
</feature>
<dbReference type="InterPro" id="IPR020846">
    <property type="entry name" value="MFS_dom"/>
</dbReference>
<evidence type="ECO:0000256" key="3">
    <source>
        <dbReference type="ARBA" id="ARBA00023136"/>
    </source>
</evidence>
<gene>
    <name evidence="6" type="ORF">Y036_6116</name>
</gene>
<dbReference type="SUPFAM" id="SSF103473">
    <property type="entry name" value="MFS general substrate transporter"/>
    <property type="match status" value="1"/>
</dbReference>
<dbReference type="Pfam" id="PF07690">
    <property type="entry name" value="MFS_1"/>
    <property type="match status" value="1"/>
</dbReference>
<dbReference type="PROSITE" id="PS50850">
    <property type="entry name" value="MFS"/>
    <property type="match status" value="1"/>
</dbReference>
<dbReference type="AlphaFoldDB" id="A0AA40JJ07"/>
<feature type="domain" description="Major facilitator superfamily (MFS) profile" evidence="5">
    <location>
        <begin position="14"/>
        <end position="77"/>
    </location>
</feature>
<protein>
    <submittedName>
        <fullName evidence="6">Major Facilitator Superfamily protein</fullName>
    </submittedName>
</protein>
<dbReference type="Proteomes" id="UP000030475">
    <property type="component" value="Unassembled WGS sequence"/>
</dbReference>
<comment type="caution">
    <text evidence="6">The sequence shown here is derived from an EMBL/GenBank/DDBJ whole genome shotgun (WGS) entry which is preliminary data.</text>
</comment>
<keyword evidence="2 4" id="KW-1133">Transmembrane helix</keyword>
<dbReference type="Gene3D" id="1.20.1250.20">
    <property type="entry name" value="MFS general substrate transporter like domains"/>
    <property type="match status" value="1"/>
</dbReference>
<evidence type="ECO:0000256" key="4">
    <source>
        <dbReference type="SAM" id="Phobius"/>
    </source>
</evidence>